<sequence length="49" mass="5135">MFVRSDTRAGVHLALPDALVLADARAGAADSRPRGVDGRTVLACRGDAW</sequence>
<reference evidence="1" key="2">
    <citation type="submission" date="2011-04" db="EMBL/GenBank/DDBJ databases">
        <authorList>
            <person name="Genoscope - CEA"/>
        </authorList>
    </citation>
    <scope>NUCLEOTIDE SEQUENCE</scope>
    <source>
        <strain evidence="1">R229</strain>
    </source>
</reference>
<gene>
    <name evidence="1" type="ORF">BDB_mp80075</name>
</gene>
<dbReference type="EMBL" id="FR854084">
    <property type="protein sequence ID" value="CCA83884.1"/>
    <property type="molecule type" value="Genomic_DNA"/>
</dbReference>
<dbReference type="AlphaFoldDB" id="G2ZXX1"/>
<evidence type="ECO:0000313" key="1">
    <source>
        <dbReference type="EMBL" id="CCA83884.1"/>
    </source>
</evidence>
<organism evidence="1">
    <name type="scientific">blood disease bacterium R229</name>
    <dbReference type="NCBI Taxonomy" id="741978"/>
    <lineage>
        <taxon>Bacteria</taxon>
        <taxon>Pseudomonadati</taxon>
        <taxon>Pseudomonadota</taxon>
        <taxon>Betaproteobacteria</taxon>
        <taxon>Burkholderiales</taxon>
        <taxon>Burkholderiaceae</taxon>
        <taxon>Ralstonia</taxon>
        <taxon>Ralstonia solanacearum species complex</taxon>
    </lineage>
</organism>
<accession>G2ZXX1</accession>
<proteinExistence type="predicted"/>
<protein>
    <submittedName>
        <fullName evidence="1">Uncharacterized protein</fullName>
    </submittedName>
</protein>
<name>G2ZXX1_9RALS</name>
<reference evidence="1" key="1">
    <citation type="journal article" date="2011" name="PLoS ONE">
        <title>Ralstonia syzygii, the Blood Disease Bacterium and some Asian R. solanacearum strains form a single genomic species despite divergent lifestyles.</title>
        <authorList>
            <person name="Remenant B."/>
            <person name="de Cambiaire J.C."/>
            <person name="Cellier G."/>
            <person name="Jacobs J.M."/>
            <person name="Mangenot S."/>
            <person name="Barbe V."/>
            <person name="Lajus A."/>
            <person name="Vallenet D."/>
            <person name="Medigue C."/>
            <person name="Fegan M."/>
            <person name="Allen C."/>
            <person name="Prior P."/>
        </authorList>
    </citation>
    <scope>NUCLEOTIDE SEQUENCE</scope>
    <source>
        <strain evidence="1">R229</strain>
    </source>
</reference>